<feature type="binding site" evidence="2">
    <location>
        <position position="355"/>
    </location>
    <ligand>
        <name>Fe cation</name>
        <dbReference type="ChEBI" id="CHEBI:24875"/>
    </ligand>
</feature>
<dbReference type="KEGG" id="mae:Maeo_0371"/>
<feature type="domain" description="NADH-quinone oxidoreductase subunit D" evidence="3">
    <location>
        <begin position="286"/>
        <end position="358"/>
    </location>
</feature>
<feature type="binding site" evidence="2">
    <location>
        <position position="62"/>
    </location>
    <ligand>
        <name>Mg(2+)</name>
        <dbReference type="ChEBI" id="CHEBI:18420"/>
    </ligand>
</feature>
<organism evidence="4 5">
    <name type="scientific">Methanococcus aeolicus (strain ATCC BAA-1280 / DSM 17508 / OCM 812 / Nankai-3)</name>
    <dbReference type="NCBI Taxonomy" id="419665"/>
    <lineage>
        <taxon>Archaea</taxon>
        <taxon>Methanobacteriati</taxon>
        <taxon>Methanobacteriota</taxon>
        <taxon>Methanomada group</taxon>
        <taxon>Methanococci</taxon>
        <taxon>Methanococcales</taxon>
        <taxon>Methanococcaceae</taxon>
        <taxon>Methanococcus</taxon>
    </lineage>
</organism>
<feature type="binding site" evidence="2">
    <location>
        <position position="43"/>
    </location>
    <ligand>
        <name>Mg(2+)</name>
        <dbReference type="ChEBI" id="CHEBI:18420"/>
    </ligand>
</feature>
<keyword evidence="2" id="KW-0479">Metal-binding</keyword>
<dbReference type="Proteomes" id="UP000001106">
    <property type="component" value="Chromosome"/>
</dbReference>
<dbReference type="STRING" id="419665.Maeo_0371"/>
<dbReference type="PANTHER" id="PTHR43485">
    <property type="entry name" value="HYDROGENASE-4 COMPONENT G"/>
    <property type="match status" value="1"/>
</dbReference>
<sequence length="378" mass="42929">MNVVPVGPIHPVLKEPIRLKLIVEGEKVIGSELEMGYVHRGIERIMEGKHHLKGIHLAERVCGICSYIHTYTFAECIENYSKIEIPDKAKYLRLITCELERIHSHLIASAVYNISIEHETLAMWGLSAREHVMDLLEMITGNRVNMGYNLVGGVRADINKEMIDKIHKKLNELREDLKNLVSAFETGPLIGLRGKGIGVLKYADIMKTRAVGPVARASALPECDWRLRHPVYKELKFKPVWFEDGDNHARMAVRHHEVLSSIDLIEQAIELYNECSGRVRVKPEIKGGEGEWRNEAHRGEVCYKIATTNNGLIKRIMIRTPTVMNLEAMKIMFKTCPTISDAVTTYTSIDPCISCTERTIVLEDKKTGKINNYSFNML</sequence>
<keyword evidence="2" id="KW-0533">Nickel</keyword>
<dbReference type="InterPro" id="IPR029014">
    <property type="entry name" value="NiFe-Hase_large"/>
</dbReference>
<dbReference type="Pfam" id="PF00374">
    <property type="entry name" value="NiFeSe_Hases"/>
    <property type="match status" value="1"/>
</dbReference>
<feature type="binding site" evidence="2">
    <location>
        <position position="65"/>
    </location>
    <ligand>
        <name>Ni(2+)</name>
        <dbReference type="ChEBI" id="CHEBI:49786"/>
    </ligand>
</feature>
<name>A6UTY6_META3</name>
<comment type="cofactor">
    <cofactor evidence="2">
        <name>Fe cation</name>
        <dbReference type="ChEBI" id="CHEBI:24875"/>
    </cofactor>
</comment>
<evidence type="ECO:0000256" key="1">
    <source>
        <dbReference type="ARBA" id="ARBA00023002"/>
    </source>
</evidence>
<feature type="binding site" evidence="2">
    <location>
        <position position="318"/>
    </location>
    <ligand>
        <name>Mg(2+)</name>
        <dbReference type="ChEBI" id="CHEBI:18420"/>
    </ligand>
</feature>
<reference evidence="4" key="1">
    <citation type="submission" date="2007-06" db="EMBL/GenBank/DDBJ databases">
        <title>Complete sequence of Methanococcus aeolicus Nankai-3.</title>
        <authorList>
            <consortium name="US DOE Joint Genome Institute"/>
            <person name="Copeland A."/>
            <person name="Lucas S."/>
            <person name="Lapidus A."/>
            <person name="Barry K."/>
            <person name="Glavina del Rio T."/>
            <person name="Dalin E."/>
            <person name="Tice H."/>
            <person name="Pitluck S."/>
            <person name="Chain P."/>
            <person name="Malfatti S."/>
            <person name="Shin M."/>
            <person name="Vergez L."/>
            <person name="Schmutz J."/>
            <person name="Larimer F."/>
            <person name="Land M."/>
            <person name="Hauser L."/>
            <person name="Kyrpides N."/>
            <person name="Lykidis A."/>
            <person name="Sieprawska-Lupa M."/>
            <person name="Whitman W.B."/>
            <person name="Richardson P."/>
        </authorList>
    </citation>
    <scope>NUCLEOTIDE SEQUENCE [LARGE SCALE GENOMIC DNA]</scope>
    <source>
        <strain evidence="4">Nankai-3</strain>
    </source>
</reference>
<gene>
    <name evidence="4" type="ordered locus">Maeo_0371</name>
</gene>
<dbReference type="InterPro" id="IPR018194">
    <property type="entry name" value="Ni-dep_hyd_lsu_Ni_BS"/>
</dbReference>
<dbReference type="InterPro" id="IPR001501">
    <property type="entry name" value="Ni-dep_hyd_lsu"/>
</dbReference>
<feature type="binding site" evidence="2">
    <location>
        <position position="65"/>
    </location>
    <ligand>
        <name>Fe cation</name>
        <dbReference type="ChEBI" id="CHEBI:24875"/>
    </ligand>
</feature>
<dbReference type="Gene3D" id="1.10.645.10">
    <property type="entry name" value="Cytochrome-c3 Hydrogenase, chain B"/>
    <property type="match status" value="1"/>
</dbReference>
<accession>A6UTY6</accession>
<dbReference type="GO" id="GO:0051287">
    <property type="term" value="F:NAD binding"/>
    <property type="evidence" value="ECO:0007669"/>
    <property type="project" value="InterPro"/>
</dbReference>
<dbReference type="AlphaFoldDB" id="A6UTY6"/>
<keyword evidence="2" id="KW-0460">Magnesium</keyword>
<dbReference type="Pfam" id="PF00346">
    <property type="entry name" value="Complex1_49kDa"/>
    <property type="match status" value="2"/>
</dbReference>
<keyword evidence="1" id="KW-0560">Oxidoreductase</keyword>
<dbReference type="InterPro" id="IPR001135">
    <property type="entry name" value="NADH_Q_OxRdtase_suD"/>
</dbReference>
<dbReference type="RefSeq" id="WP_011973090.1">
    <property type="nucleotide sequence ID" value="NC_009635.1"/>
</dbReference>
<dbReference type="HOGENOM" id="CLU_015134_1_2_2"/>
<dbReference type="GO" id="GO:0016151">
    <property type="term" value="F:nickel cation binding"/>
    <property type="evidence" value="ECO:0007669"/>
    <property type="project" value="InterPro"/>
</dbReference>
<keyword evidence="5" id="KW-1185">Reference proteome</keyword>
<feature type="binding site" evidence="2">
    <location>
        <position position="352"/>
    </location>
    <ligand>
        <name>Ni(2+)</name>
        <dbReference type="ChEBI" id="CHEBI:49786"/>
    </ligand>
</feature>
<dbReference type="SUPFAM" id="SSF56762">
    <property type="entry name" value="HydB/Nqo4-like"/>
    <property type="match status" value="1"/>
</dbReference>
<dbReference type="GO" id="GO:0048038">
    <property type="term" value="F:quinone binding"/>
    <property type="evidence" value="ECO:0007669"/>
    <property type="project" value="InterPro"/>
</dbReference>
<dbReference type="EMBL" id="CP000743">
    <property type="protein sequence ID" value="ABR55958.1"/>
    <property type="molecule type" value="Genomic_DNA"/>
</dbReference>
<keyword evidence="2" id="KW-0408">Iron</keyword>
<proteinExistence type="predicted"/>
<dbReference type="GeneID" id="5327602"/>
<dbReference type="PROSITE" id="PS00507">
    <property type="entry name" value="NI_HGENASE_L_1"/>
    <property type="match status" value="1"/>
</dbReference>
<evidence type="ECO:0000313" key="5">
    <source>
        <dbReference type="Proteomes" id="UP000001106"/>
    </source>
</evidence>
<dbReference type="GO" id="GO:0016651">
    <property type="term" value="F:oxidoreductase activity, acting on NAD(P)H"/>
    <property type="evidence" value="ECO:0007669"/>
    <property type="project" value="InterPro"/>
</dbReference>
<dbReference type="InterPro" id="IPR052197">
    <property type="entry name" value="ComplexI_49kDa-like"/>
</dbReference>
<comment type="cofactor">
    <cofactor evidence="2">
        <name>Ni(2+)</name>
        <dbReference type="ChEBI" id="CHEBI:49786"/>
    </cofactor>
</comment>
<dbReference type="eggNOG" id="arCOG01547">
    <property type="taxonomic scope" value="Archaea"/>
</dbReference>
<protein>
    <submittedName>
        <fullName evidence="4">NADH-ubiquinone oxidoreductase chain 49kDa</fullName>
    </submittedName>
</protein>
<evidence type="ECO:0000259" key="3">
    <source>
        <dbReference type="Pfam" id="PF00346"/>
    </source>
</evidence>
<dbReference type="OrthoDB" id="43567at2157"/>
<evidence type="ECO:0000313" key="4">
    <source>
        <dbReference type="EMBL" id="ABR55958.1"/>
    </source>
</evidence>
<evidence type="ECO:0000256" key="2">
    <source>
        <dbReference type="PIRSR" id="PIRSR601501-1"/>
    </source>
</evidence>
<dbReference type="GO" id="GO:0008901">
    <property type="term" value="F:ferredoxin hydrogenase activity"/>
    <property type="evidence" value="ECO:0007669"/>
    <property type="project" value="InterPro"/>
</dbReference>
<dbReference type="PANTHER" id="PTHR43485:SF1">
    <property type="entry name" value="FORMATE HYDROGENLYASE SUBUNIT 5-RELATED"/>
    <property type="match status" value="1"/>
</dbReference>
<feature type="domain" description="NADH-quinone oxidoreductase subunit D" evidence="3">
    <location>
        <begin position="119"/>
        <end position="279"/>
    </location>
</feature>